<dbReference type="Proteomes" id="UP000092093">
    <property type="component" value="Unassembled WGS sequence"/>
</dbReference>
<reference evidence="1 2" key="1">
    <citation type="submission" date="2015-09" db="EMBL/GenBank/DDBJ databases">
        <title>Aphanizomenon flos-aquae WA102.</title>
        <authorList>
            <person name="Driscoll C."/>
        </authorList>
    </citation>
    <scope>NUCLEOTIDE SEQUENCE [LARGE SCALE GENOMIC DNA]</scope>
    <source>
        <strain evidence="1">WA102</strain>
    </source>
</reference>
<proteinExistence type="predicted"/>
<dbReference type="InterPro" id="IPR011855">
    <property type="entry name" value="Phgtail_TP901_1"/>
</dbReference>
<evidence type="ECO:0000313" key="2">
    <source>
        <dbReference type="Proteomes" id="UP000092093"/>
    </source>
</evidence>
<accession>A0A1B7X3P2</accession>
<comment type="caution">
    <text evidence="1">The sequence shown here is derived from an EMBL/GenBank/DDBJ whole genome shotgun (WGS) entry which is preliminary data.</text>
</comment>
<dbReference type="Pfam" id="PF06199">
    <property type="entry name" value="Phage_tail_2"/>
    <property type="match status" value="1"/>
</dbReference>
<name>A0A1B7X3P2_APHFL</name>
<dbReference type="EMBL" id="LJOW01000036">
    <property type="protein sequence ID" value="OBQ43987.1"/>
    <property type="molecule type" value="Genomic_DNA"/>
</dbReference>
<evidence type="ECO:0000313" key="1">
    <source>
        <dbReference type="EMBL" id="OBQ43987.1"/>
    </source>
</evidence>
<sequence length="389" mass="40982">MASVINGTNIVLYYTNQNPTFYFNGSISETTIAGLSYKQFGLIDNNGAATNFTKTGDGIVAGFITDVPTTTIPAGTWTFEAFASITGDLVSNPAFYYSIYKYNGTTLTFIGATGTIPFTQLGIKQYTKTYAFPGVTLLANERIVVQVGVLQMTSKTATFYTEGSNKATANTTIPLSIPFGAATNCSFEVSVDQVEVTSASSAWFKEYKNDVASWSINADGFIALQDYSYLFLANLQLTRQSILVKFQIDNDNGDGSDTLGYTVFTGTANLSSLSLSAGVEAASSYSVSLQGSGAYTISGAQVTPGGSVVVETSNVIMYQYTATGGETTITFSAAIGGTCLSVTRGGMEVRSILTTGVPTGDNVVFNASTGVVTFGRALAADEFVRIIAK</sequence>
<protein>
    <submittedName>
        <fullName evidence="1">Uncharacterized protein</fullName>
    </submittedName>
</protein>
<organism evidence="1 2">
    <name type="scientific">Aphanizomenon flos-aquae WA102</name>
    <dbReference type="NCBI Taxonomy" id="1710896"/>
    <lineage>
        <taxon>Bacteria</taxon>
        <taxon>Bacillati</taxon>
        <taxon>Cyanobacteriota</taxon>
        <taxon>Cyanophyceae</taxon>
        <taxon>Nostocales</taxon>
        <taxon>Aphanizomenonaceae</taxon>
        <taxon>Aphanizomenon</taxon>
    </lineage>
</organism>
<gene>
    <name evidence="1" type="ORF">AN484_09590</name>
</gene>
<dbReference type="AlphaFoldDB" id="A0A1B7X3P2"/>